<name>A0ABY7EBT4_MYAAR</name>
<evidence type="ECO:0000313" key="3">
    <source>
        <dbReference type="Proteomes" id="UP001164746"/>
    </source>
</evidence>
<accession>A0ABY7EBT4</accession>
<sequence length="567" mass="65123">MADPDEENQHQENPKNIDSTVQENNEAKDSKDVDTETPAQKEKTETKANDTDNTDNQAQQNKENKPIGKQKKKAKFKSDVKDNEQTKNDNGPLTLKLVQTHYSAHSKSALPHILAEYGLEDKSHQASKKEKPKKKAVKKAESSVDAEEEDRARRRAREQRRLLGLGDNHVQDKYYAEYIEFLEQKVIKQRQEQRDREEARKRALLHEEEESDHEANKKPPTPQKEERAEHRFVRRLEKMELKNDDSFLQGLPRTDIARTQADVDQFWRDIRKPEVFYEHFKVKKNVMDHASHPDIEPEDDFNESSAPAHVREDAGPGMEGRSLSHISEASHRGDSWAITQKYQSAHGPNAPKSPKSPRERRRKNSTQVAKNAALDLELRCPKILKRMVLKSREKSRKKHQRKLNKMYQMAMTNTAAANRIMDRHGDITDILEGAALRDVLAVFDEPQAYQYNDLQQYYRVLTDPRRPQGEQPSSLQGTSQGQTSLPGSRHSSAGSRRLTPISDTSSRRSTKTKKSKRLTAELQPLPEPMPLSFNEVYTREKTVEAKCLSTLWSNYMHAGSSTFTAHS</sequence>
<feature type="compositionally biased region" description="Basic residues" evidence="1">
    <location>
        <begin position="508"/>
        <end position="517"/>
    </location>
</feature>
<feature type="region of interest" description="Disordered" evidence="1">
    <location>
        <begin position="189"/>
        <end position="229"/>
    </location>
</feature>
<organism evidence="2 3">
    <name type="scientific">Mya arenaria</name>
    <name type="common">Soft-shell clam</name>
    <dbReference type="NCBI Taxonomy" id="6604"/>
    <lineage>
        <taxon>Eukaryota</taxon>
        <taxon>Metazoa</taxon>
        <taxon>Spiralia</taxon>
        <taxon>Lophotrochozoa</taxon>
        <taxon>Mollusca</taxon>
        <taxon>Bivalvia</taxon>
        <taxon>Autobranchia</taxon>
        <taxon>Heteroconchia</taxon>
        <taxon>Euheterodonta</taxon>
        <taxon>Imparidentia</taxon>
        <taxon>Neoheterodontei</taxon>
        <taxon>Myida</taxon>
        <taxon>Myoidea</taxon>
        <taxon>Myidae</taxon>
        <taxon>Mya</taxon>
    </lineage>
</organism>
<feature type="region of interest" description="Disordered" evidence="1">
    <location>
        <begin position="464"/>
        <end position="526"/>
    </location>
</feature>
<evidence type="ECO:0000313" key="2">
    <source>
        <dbReference type="EMBL" id="WAR07492.1"/>
    </source>
</evidence>
<feature type="compositionally biased region" description="Low complexity" evidence="1">
    <location>
        <begin position="471"/>
        <end position="485"/>
    </location>
</feature>
<feature type="region of interest" description="Disordered" evidence="1">
    <location>
        <begin position="1"/>
        <end position="93"/>
    </location>
</feature>
<feature type="compositionally biased region" description="Basic and acidic residues" evidence="1">
    <location>
        <begin position="25"/>
        <end position="50"/>
    </location>
</feature>
<feature type="compositionally biased region" description="Basic and acidic residues" evidence="1">
    <location>
        <begin position="189"/>
        <end position="206"/>
    </location>
</feature>
<feature type="region of interest" description="Disordered" evidence="1">
    <location>
        <begin position="121"/>
        <end position="167"/>
    </location>
</feature>
<proteinExistence type="predicted"/>
<dbReference type="Proteomes" id="UP001164746">
    <property type="component" value="Chromosome 6"/>
</dbReference>
<evidence type="ECO:0000256" key="1">
    <source>
        <dbReference type="SAM" id="MobiDB-lite"/>
    </source>
</evidence>
<dbReference type="EMBL" id="CP111017">
    <property type="protein sequence ID" value="WAR07492.1"/>
    <property type="molecule type" value="Genomic_DNA"/>
</dbReference>
<protein>
    <submittedName>
        <fullName evidence="2">Uncharacterized protein</fullName>
    </submittedName>
</protein>
<keyword evidence="3" id="KW-1185">Reference proteome</keyword>
<feature type="compositionally biased region" description="Basic and acidic residues" evidence="1">
    <location>
        <begin position="76"/>
        <end position="87"/>
    </location>
</feature>
<reference evidence="2" key="1">
    <citation type="submission" date="2022-11" db="EMBL/GenBank/DDBJ databases">
        <title>Centuries of genome instability and evolution in soft-shell clam transmissible cancer (bioRxiv).</title>
        <authorList>
            <person name="Hart S.F.M."/>
            <person name="Yonemitsu M.A."/>
            <person name="Giersch R.M."/>
            <person name="Beal B.F."/>
            <person name="Arriagada G."/>
            <person name="Davis B.W."/>
            <person name="Ostrander E.A."/>
            <person name="Goff S.P."/>
            <person name="Metzger M.J."/>
        </authorList>
    </citation>
    <scope>NUCLEOTIDE SEQUENCE</scope>
    <source>
        <strain evidence="2">MELC-2E11</strain>
        <tissue evidence="2">Siphon/mantle</tissue>
    </source>
</reference>
<feature type="compositionally biased region" description="Basic and acidic residues" evidence="1">
    <location>
        <begin position="213"/>
        <end position="229"/>
    </location>
</feature>
<gene>
    <name evidence="2" type="ORF">MAR_017450</name>
</gene>
<feature type="region of interest" description="Disordered" evidence="1">
    <location>
        <begin position="290"/>
        <end position="370"/>
    </location>
</feature>